<keyword evidence="2" id="KW-0732">Signal</keyword>
<evidence type="ECO:0000256" key="2">
    <source>
        <dbReference type="SAM" id="SignalP"/>
    </source>
</evidence>
<reference evidence="3" key="2">
    <citation type="submission" date="2012-02" db="EMBL/GenBank/DDBJ databases">
        <authorList>
            <person name="Genoscope - CEA"/>
        </authorList>
    </citation>
    <scope>NUCLEOTIDE SEQUENCE</scope>
</reference>
<evidence type="ECO:0000256" key="1">
    <source>
        <dbReference type="SAM" id="Phobius"/>
    </source>
</evidence>
<keyword evidence="1" id="KW-0472">Membrane</keyword>
<dbReference type="GO" id="GO:0003677">
    <property type="term" value="F:DNA binding"/>
    <property type="evidence" value="ECO:0007669"/>
    <property type="project" value="InterPro"/>
</dbReference>
<keyword evidence="1" id="KW-1133">Transmembrane helix</keyword>
<proteinExistence type="predicted"/>
<protein>
    <submittedName>
        <fullName evidence="3">Two component regulator three Y domain protein</fullName>
    </submittedName>
</protein>
<dbReference type="AlphaFoldDB" id="H6RHS0"/>
<evidence type="ECO:0000313" key="3">
    <source>
        <dbReference type="EMBL" id="CCG00581.1"/>
    </source>
</evidence>
<keyword evidence="1" id="KW-0812">Transmembrane</keyword>
<accession>H6RHS0</accession>
<name>H6RHS0_9FLAO</name>
<gene>
    <name evidence="3" type="ORF">VIS_S3DHC20011</name>
</gene>
<sequence length="287" mass="33623">MNKKLFLAIILLHALPTLSQIHNNSKFKKKFYEIASLSYTFPPIVAFTITNCIRQNNASTNLLLPKQVKVLTLINFFIDTFPAKNYILSKKKQWAKNKQIKIWISAILSSVLTIIFIISYKKKLILKRRKEQTALQKENILKLKVIELQEEKEISKYYKRCLDELKIAFIKKTKQVVDLKRQMNKLGVQEELAQLRASVILTHKDWLAFKQLFDRSYPNFTKQLRAKNQYLTAAEIRFMMLKKINISNQDMAKTLGIGNNAIHKTNSRIRQKLHCTNEELNTLIKIL</sequence>
<feature type="signal peptide" evidence="2">
    <location>
        <begin position="1"/>
        <end position="19"/>
    </location>
</feature>
<dbReference type="SUPFAM" id="SSF46894">
    <property type="entry name" value="C-terminal effector domain of the bipartite response regulators"/>
    <property type="match status" value="1"/>
</dbReference>
<dbReference type="EMBL" id="FO117612">
    <property type="protein sequence ID" value="CCG00581.1"/>
    <property type="molecule type" value="Genomic_DNA"/>
</dbReference>
<feature type="chain" id="PRO_5003606882" evidence="2">
    <location>
        <begin position="20"/>
        <end position="287"/>
    </location>
</feature>
<dbReference type="InterPro" id="IPR016032">
    <property type="entry name" value="Sig_transdc_resp-reg_C-effctor"/>
</dbReference>
<dbReference type="GO" id="GO:0006355">
    <property type="term" value="P:regulation of DNA-templated transcription"/>
    <property type="evidence" value="ECO:0007669"/>
    <property type="project" value="InterPro"/>
</dbReference>
<reference evidence="3" key="1">
    <citation type="journal article" date="2012" name="Environ. Microbiol.">
        <title>Genomic content of uncultured Bacteroidetes from contrasting oceanic provinces in the North Atlantic Ocean.</title>
        <authorList>
            <person name="Gomez-Pereira P.R."/>
            <person name="Schuler M."/>
            <person name="Fuchs B.M."/>
            <person name="Bennke C."/>
            <person name="Teeling H."/>
            <person name="Waldmann J."/>
            <person name="Richter M."/>
            <person name="Barbe V."/>
            <person name="Bataille E."/>
            <person name="Glockner F.O."/>
            <person name="Amann R."/>
        </authorList>
    </citation>
    <scope>NUCLEOTIDE SEQUENCE</scope>
</reference>
<feature type="transmembrane region" description="Helical" evidence="1">
    <location>
        <begin position="100"/>
        <end position="120"/>
    </location>
</feature>
<organism evidence="3">
    <name type="scientific">uncultured Polaribacter sp</name>
    <dbReference type="NCBI Taxonomy" id="174711"/>
    <lineage>
        <taxon>Bacteria</taxon>
        <taxon>Pseudomonadati</taxon>
        <taxon>Bacteroidota</taxon>
        <taxon>Flavobacteriia</taxon>
        <taxon>Flavobacteriales</taxon>
        <taxon>Flavobacteriaceae</taxon>
        <taxon>environmental samples</taxon>
    </lineage>
</organism>